<keyword evidence="4" id="KW-1185">Reference proteome</keyword>
<dbReference type="RefSeq" id="WP_387414930.1">
    <property type="nucleotide sequence ID" value="NZ_JBIASD010000018.1"/>
</dbReference>
<organism evidence="3 4">
    <name type="scientific">Microtetraspora malaysiensis</name>
    <dbReference type="NCBI Taxonomy" id="161358"/>
    <lineage>
        <taxon>Bacteria</taxon>
        <taxon>Bacillati</taxon>
        <taxon>Actinomycetota</taxon>
        <taxon>Actinomycetes</taxon>
        <taxon>Streptosporangiales</taxon>
        <taxon>Streptosporangiaceae</taxon>
        <taxon>Microtetraspora</taxon>
    </lineage>
</organism>
<dbReference type="EMBL" id="JBIASD010000018">
    <property type="protein sequence ID" value="MFF3669078.1"/>
    <property type="molecule type" value="Genomic_DNA"/>
</dbReference>
<name>A0ABW6SVZ0_9ACTN</name>
<feature type="transmembrane region" description="Helical" evidence="2">
    <location>
        <begin position="15"/>
        <end position="37"/>
    </location>
</feature>
<keyword evidence="2" id="KW-1133">Transmembrane helix</keyword>
<accession>A0ABW6SVZ0</accession>
<reference evidence="3 4" key="1">
    <citation type="submission" date="2024-10" db="EMBL/GenBank/DDBJ databases">
        <title>The Natural Products Discovery Center: Release of the First 8490 Sequenced Strains for Exploring Actinobacteria Biosynthetic Diversity.</title>
        <authorList>
            <person name="Kalkreuter E."/>
            <person name="Kautsar S.A."/>
            <person name="Yang D."/>
            <person name="Bader C.D."/>
            <person name="Teijaro C.N."/>
            <person name="Fluegel L."/>
            <person name="Davis C.M."/>
            <person name="Simpson J.R."/>
            <person name="Lauterbach L."/>
            <person name="Steele A.D."/>
            <person name="Gui C."/>
            <person name="Meng S."/>
            <person name="Li G."/>
            <person name="Viehrig K."/>
            <person name="Ye F."/>
            <person name="Su P."/>
            <person name="Kiefer A.F."/>
            <person name="Nichols A."/>
            <person name="Cepeda A.J."/>
            <person name="Yan W."/>
            <person name="Fan B."/>
            <person name="Jiang Y."/>
            <person name="Adhikari A."/>
            <person name="Zheng C.-J."/>
            <person name="Schuster L."/>
            <person name="Cowan T.M."/>
            <person name="Smanski M.J."/>
            <person name="Chevrette M.G."/>
            <person name="De Carvalho L.P.S."/>
            <person name="Shen B."/>
        </authorList>
    </citation>
    <scope>NUCLEOTIDE SEQUENCE [LARGE SCALE GENOMIC DNA]</scope>
    <source>
        <strain evidence="3 4">NPDC002173</strain>
    </source>
</reference>
<evidence type="ECO:0000313" key="4">
    <source>
        <dbReference type="Proteomes" id="UP001602013"/>
    </source>
</evidence>
<evidence type="ECO:0000256" key="2">
    <source>
        <dbReference type="SAM" id="Phobius"/>
    </source>
</evidence>
<sequence length="123" mass="14088">MDLTVVIYPGPGNRYLYIGLIIALALYSIYQIVMGIIEGNDKEPHIGYVLGFRRIDDSTWTKSKPEDSDPQTLDEWAIVTSRREGVAEAWVSYYTPEDGTTRRYWINGQEDRPETLPPPDPDH</sequence>
<comment type="caution">
    <text evidence="3">The sequence shown here is derived from an EMBL/GenBank/DDBJ whole genome shotgun (WGS) entry which is preliminary data.</text>
</comment>
<keyword evidence="2" id="KW-0472">Membrane</keyword>
<proteinExistence type="predicted"/>
<evidence type="ECO:0000313" key="3">
    <source>
        <dbReference type="EMBL" id="MFF3669078.1"/>
    </source>
</evidence>
<keyword evidence="2" id="KW-0812">Transmembrane</keyword>
<evidence type="ECO:0000256" key="1">
    <source>
        <dbReference type="SAM" id="MobiDB-lite"/>
    </source>
</evidence>
<gene>
    <name evidence="3" type="ORF">ACFYXI_26170</name>
</gene>
<protein>
    <submittedName>
        <fullName evidence="3">Uncharacterized protein</fullName>
    </submittedName>
</protein>
<feature type="region of interest" description="Disordered" evidence="1">
    <location>
        <begin position="102"/>
        <end position="123"/>
    </location>
</feature>
<dbReference type="Proteomes" id="UP001602013">
    <property type="component" value="Unassembled WGS sequence"/>
</dbReference>
<feature type="compositionally biased region" description="Basic and acidic residues" evidence="1">
    <location>
        <begin position="109"/>
        <end position="123"/>
    </location>
</feature>